<proteinExistence type="predicted"/>
<dbReference type="EMBL" id="KQ474074">
    <property type="protein sequence ID" value="KPV77384.1"/>
    <property type="molecule type" value="Genomic_DNA"/>
</dbReference>
<evidence type="ECO:0000256" key="1">
    <source>
        <dbReference type="SAM" id="MobiDB-lite"/>
    </source>
</evidence>
<organism evidence="3 4">
    <name type="scientific">Rhodotorula graminis (strain WP1)</name>
    <dbReference type="NCBI Taxonomy" id="578459"/>
    <lineage>
        <taxon>Eukaryota</taxon>
        <taxon>Fungi</taxon>
        <taxon>Dikarya</taxon>
        <taxon>Basidiomycota</taxon>
        <taxon>Pucciniomycotina</taxon>
        <taxon>Microbotryomycetes</taxon>
        <taxon>Sporidiobolales</taxon>
        <taxon>Sporidiobolaceae</taxon>
        <taxon>Rhodotorula</taxon>
    </lineage>
</organism>
<feature type="compositionally biased region" description="Pro residues" evidence="1">
    <location>
        <begin position="12"/>
        <end position="24"/>
    </location>
</feature>
<dbReference type="Proteomes" id="UP000053890">
    <property type="component" value="Unassembled WGS sequence"/>
</dbReference>
<keyword evidence="4" id="KW-1185">Reference proteome</keyword>
<dbReference type="InterPro" id="IPR057683">
    <property type="entry name" value="DUF7923"/>
</dbReference>
<dbReference type="OrthoDB" id="2270193at2759"/>
<gene>
    <name evidence="3" type="ORF">RHOBADRAFT_41377</name>
</gene>
<dbReference type="GeneID" id="28974321"/>
<evidence type="ECO:0000259" key="2">
    <source>
        <dbReference type="Pfam" id="PF25540"/>
    </source>
</evidence>
<feature type="region of interest" description="Disordered" evidence="1">
    <location>
        <begin position="1"/>
        <end position="47"/>
    </location>
</feature>
<dbReference type="Pfam" id="PF25540">
    <property type="entry name" value="DUF7923"/>
    <property type="match status" value="1"/>
</dbReference>
<feature type="domain" description="DUF7923" evidence="2">
    <location>
        <begin position="55"/>
        <end position="229"/>
    </location>
</feature>
<protein>
    <recommendedName>
        <fullName evidence="2">DUF7923 domain-containing protein</fullName>
    </recommendedName>
</protein>
<dbReference type="PANTHER" id="PTHR37543">
    <property type="entry name" value="CCCH ZINC FINGER DNA BINDING PROTEIN (AFU_ORTHOLOGUE AFUA_5G12760)"/>
    <property type="match status" value="1"/>
</dbReference>
<dbReference type="PANTHER" id="PTHR37543:SF1">
    <property type="entry name" value="CCCH ZINC FINGER DNA BINDING PROTEIN (AFU_ORTHOLOGUE AFUA_5G12760)"/>
    <property type="match status" value="1"/>
</dbReference>
<dbReference type="STRING" id="578459.A0A194S9X2"/>
<accession>A0A194S9X2</accession>
<name>A0A194S9X2_RHOGW</name>
<dbReference type="RefSeq" id="XP_018273433.1">
    <property type="nucleotide sequence ID" value="XM_018413872.1"/>
</dbReference>
<evidence type="ECO:0000313" key="3">
    <source>
        <dbReference type="EMBL" id="KPV77384.1"/>
    </source>
</evidence>
<evidence type="ECO:0000313" key="4">
    <source>
        <dbReference type="Proteomes" id="UP000053890"/>
    </source>
</evidence>
<sequence>MSWLQGRFVGPVDPPPTAPAPPVQPGELPETAPSPDSLEVASSSVAQDPPPTIKVAVLLDGDADLFTSAYLLKGYRGGRSAALDLRNKVNSLVHSRYRHVAGPLARPPELYVVAQSFLNMAGLSHHLLGVDLRSFAQGFSSSGLAFSMVDVGCQRQAADDAIKGHLPFLLATCDVVLLGGSHDGGYAADLLRLDPEVLRTKVLLLRTTDFAAERILELGLEEVRFEGLFDGTDPSSGRKPAFLTRASAPAMPFFAPTSSAMSHSVNAVRKTSVPRVPGATTSAVKPPVPASFSSTVALRPSGLVVPCTSSRTSAASASQQASTSTTPPAPTPYAPLVLVLRDFASRGQRRVSRHEVDVALRARYPALGGYLRRYALEAALKGLVRLGKGKTGEVEWVELVEEKAGQAGQAVQAAPQVVQGSKTVGGAGGKGPVASTSAPPAVALVAASKPTSTASSSTTAPSTITTTHKRFLPLIHLLESQRKAGRTRPLCAYVGEKLAKACPGLYAHFTTFCREAEREGIVRMGVGEKLGSEWIELVSKTPMSRPVSSAPSASPAYTIPSSFDPLVSILLDGSSPVLPRSQVEAKFDALDSRPYEPGKFKLYVSRAEQARVVDTGSKDKEGEPLVKLTAAARTAAKRESKRFEPNMSSAVPSATASSSAFVVPLAFVPLVSVLRSVATPTASWTTVGDKLNKVIPTPYETGKFRAYVERAEQAGVVETGKREKEGQHWMRLTSSARAAAFPSSELVKPASTTSASTSASSAADNTSGFTIPVAFLPLVTVLLSISAPSPAWTHVGAQLNQLKPLPYLKGKLKAYVEQAEAAGIVETGESEAEGQHWMRLTAAARAAVQSLSASEGAEKAKAPEVQPARPGCC</sequence>
<dbReference type="AlphaFoldDB" id="A0A194S9X2"/>
<reference evidence="3 4" key="1">
    <citation type="journal article" date="2015" name="Front. Microbiol.">
        <title>Genome sequence of the plant growth promoting endophytic yeast Rhodotorula graminis WP1.</title>
        <authorList>
            <person name="Firrincieli A."/>
            <person name="Otillar R."/>
            <person name="Salamov A."/>
            <person name="Schmutz J."/>
            <person name="Khan Z."/>
            <person name="Redman R.S."/>
            <person name="Fleck N.D."/>
            <person name="Lindquist E."/>
            <person name="Grigoriev I.V."/>
            <person name="Doty S.L."/>
        </authorList>
    </citation>
    <scope>NUCLEOTIDE SEQUENCE [LARGE SCALE GENOMIC DNA]</scope>
    <source>
        <strain evidence="3 4">WP1</strain>
    </source>
</reference>